<evidence type="ECO:0000256" key="1">
    <source>
        <dbReference type="ARBA" id="ARBA00004442"/>
    </source>
</evidence>
<feature type="signal peptide" evidence="6">
    <location>
        <begin position="1"/>
        <end position="21"/>
    </location>
</feature>
<dbReference type="EMBL" id="JADEYP010000005">
    <property type="protein sequence ID" value="MCA5004344.1"/>
    <property type="molecule type" value="Genomic_DNA"/>
</dbReference>
<dbReference type="RefSeq" id="WP_225551671.1">
    <property type="nucleotide sequence ID" value="NZ_JADEYP010000005.1"/>
</dbReference>
<keyword evidence="10" id="KW-1185">Reference proteome</keyword>
<gene>
    <name evidence="9" type="ORF">IPZ78_04125</name>
</gene>
<evidence type="ECO:0000259" key="7">
    <source>
        <dbReference type="Pfam" id="PF07980"/>
    </source>
</evidence>
<dbReference type="Proteomes" id="UP001165302">
    <property type="component" value="Unassembled WGS sequence"/>
</dbReference>
<dbReference type="Pfam" id="PF14322">
    <property type="entry name" value="SusD-like_3"/>
    <property type="match status" value="1"/>
</dbReference>
<feature type="domain" description="SusD-like N-terminal" evidence="8">
    <location>
        <begin position="99"/>
        <end position="216"/>
    </location>
</feature>
<dbReference type="InterPro" id="IPR011990">
    <property type="entry name" value="TPR-like_helical_dom_sf"/>
</dbReference>
<feature type="domain" description="RagB/SusD" evidence="7">
    <location>
        <begin position="352"/>
        <end position="498"/>
    </location>
</feature>
<evidence type="ECO:0000256" key="3">
    <source>
        <dbReference type="ARBA" id="ARBA00022729"/>
    </source>
</evidence>
<evidence type="ECO:0000256" key="2">
    <source>
        <dbReference type="ARBA" id="ARBA00006275"/>
    </source>
</evidence>
<evidence type="ECO:0000256" key="4">
    <source>
        <dbReference type="ARBA" id="ARBA00023136"/>
    </source>
</evidence>
<dbReference type="InterPro" id="IPR033985">
    <property type="entry name" value="SusD-like_N"/>
</dbReference>
<name>A0ABS7Z5Z0_9SPHI</name>
<keyword evidence="5" id="KW-0998">Cell outer membrane</keyword>
<dbReference type="Pfam" id="PF07980">
    <property type="entry name" value="SusD_RagB"/>
    <property type="match status" value="1"/>
</dbReference>
<evidence type="ECO:0000256" key="6">
    <source>
        <dbReference type="SAM" id="SignalP"/>
    </source>
</evidence>
<evidence type="ECO:0000256" key="5">
    <source>
        <dbReference type="ARBA" id="ARBA00023237"/>
    </source>
</evidence>
<evidence type="ECO:0000313" key="10">
    <source>
        <dbReference type="Proteomes" id="UP001165302"/>
    </source>
</evidence>
<dbReference type="CDD" id="cd08977">
    <property type="entry name" value="SusD"/>
    <property type="match status" value="1"/>
</dbReference>
<reference evidence="9" key="1">
    <citation type="submission" date="2020-10" db="EMBL/GenBank/DDBJ databases">
        <authorList>
            <person name="Lu T."/>
            <person name="Wang Q."/>
            <person name="Han X."/>
        </authorList>
    </citation>
    <scope>NUCLEOTIDE SEQUENCE</scope>
    <source>
        <strain evidence="9">WQ 366</strain>
    </source>
</reference>
<comment type="caution">
    <text evidence="9">The sequence shown here is derived from an EMBL/GenBank/DDBJ whole genome shotgun (WGS) entry which is preliminary data.</text>
</comment>
<dbReference type="Gene3D" id="1.25.40.390">
    <property type="match status" value="1"/>
</dbReference>
<comment type="similarity">
    <text evidence="2">Belongs to the SusD family.</text>
</comment>
<dbReference type="SUPFAM" id="SSF48452">
    <property type="entry name" value="TPR-like"/>
    <property type="match status" value="1"/>
</dbReference>
<evidence type="ECO:0000259" key="8">
    <source>
        <dbReference type="Pfam" id="PF14322"/>
    </source>
</evidence>
<protein>
    <submittedName>
        <fullName evidence="9">RagB/SusD family nutrient uptake outer membrane protein</fullName>
    </submittedName>
</protein>
<keyword evidence="4" id="KW-0472">Membrane</keyword>
<keyword evidence="3 6" id="KW-0732">Signal</keyword>
<comment type="subcellular location">
    <subcellularLocation>
        <location evidence="1">Cell outer membrane</location>
    </subcellularLocation>
</comment>
<proteinExistence type="inferred from homology"/>
<organism evidence="9 10">
    <name type="scientific">Sphingobacterium bovistauri</name>
    <dbReference type="NCBI Taxonomy" id="2781959"/>
    <lineage>
        <taxon>Bacteria</taxon>
        <taxon>Pseudomonadati</taxon>
        <taxon>Bacteroidota</taxon>
        <taxon>Sphingobacteriia</taxon>
        <taxon>Sphingobacteriales</taxon>
        <taxon>Sphingobacteriaceae</taxon>
        <taxon>Sphingobacterium</taxon>
    </lineage>
</organism>
<feature type="chain" id="PRO_5046310066" evidence="6">
    <location>
        <begin position="22"/>
        <end position="499"/>
    </location>
</feature>
<evidence type="ECO:0000313" key="9">
    <source>
        <dbReference type="EMBL" id="MCA5004344.1"/>
    </source>
</evidence>
<accession>A0ABS7Z5Z0</accession>
<dbReference type="InterPro" id="IPR012944">
    <property type="entry name" value="SusD_RagB_dom"/>
</dbReference>
<dbReference type="PROSITE" id="PS51257">
    <property type="entry name" value="PROKAR_LIPOPROTEIN"/>
    <property type="match status" value="1"/>
</dbReference>
<sequence>MKKIKLSILSAAILLTSASCSKDYLETSPTDKVSSEVAFSSITSAKAALSGVYRFMFERTDVVSVNLQNKPGITGILLGADFMGEDIGISTGNWYGVTGEGNWQGGRTDNHNITQYYYRTYYKMIGDVNQIIANIDNIVASQSDKDAVLSQALTLRAYAYSYLVQFYGKRYDATKAVNDQLGVPLVLKPEDLTLPRSTVKEVYDVIIADLDKAISLGVTSRTNKSLTNVFVAKGLRARVALTMQDYTNAKKYAKEVIDSKSFPLLSAEDYQKGFNDASLSEFMWATMPTQDQDDAFGSFFAQIAYNANTSFMRANPKRINAELYNLISATDIRKKMWEPKPTAENFPLPTANFARQEYMSRKFAVKAAGTALGDVPLMRSAEMYLILAEAHASLGETTQAQDALFDLVKVRDAQAIKSTKTDNALLEEIWVNRRVELWGEGFRFFDLKRLNQTMDRNGVSNFVSTSVSNLMKVDAGDEKWQFLFPRAELDANPEIVQND</sequence>